<name>A0A371J4B6_9FIRM</name>
<feature type="coiled-coil region" evidence="1">
    <location>
        <begin position="181"/>
        <end position="236"/>
    </location>
</feature>
<dbReference type="RefSeq" id="WP_094367702.1">
    <property type="nucleotide sequence ID" value="NZ_NOJY02000012.1"/>
</dbReference>
<dbReference type="EMBL" id="NOJY02000012">
    <property type="protein sequence ID" value="RDY27528.1"/>
    <property type="molecule type" value="Genomic_DNA"/>
</dbReference>
<keyword evidence="1" id="KW-0175">Coiled coil</keyword>
<evidence type="ECO:0000313" key="3">
    <source>
        <dbReference type="Proteomes" id="UP000215694"/>
    </source>
</evidence>
<evidence type="ECO:0000256" key="1">
    <source>
        <dbReference type="SAM" id="Coils"/>
    </source>
</evidence>
<comment type="caution">
    <text evidence="2">The sequence shown here is derived from an EMBL/GenBank/DDBJ whole genome shotgun (WGS) entry which is preliminary data.</text>
</comment>
<keyword evidence="3" id="KW-1185">Reference proteome</keyword>
<protein>
    <recommendedName>
        <fullName evidence="4">Molecular chaperone DnaJ</fullName>
    </recommendedName>
</protein>
<proteinExistence type="predicted"/>
<dbReference type="AlphaFoldDB" id="A0A371J4B6"/>
<dbReference type="Proteomes" id="UP000215694">
    <property type="component" value="Unassembled WGS sequence"/>
</dbReference>
<gene>
    <name evidence="2" type="ORF">CHL78_008665</name>
</gene>
<evidence type="ECO:0008006" key="4">
    <source>
        <dbReference type="Google" id="ProtNLM"/>
    </source>
</evidence>
<sequence length="245" mass="29399">MESTIRDYDSLLTLYIDLIRKREDVIYKKQPYLESKYVLLFSELMQEELVLTINIKKLKRKIQVYLSDLKTNVDFENEKTINREISILKEQVIYLDELVRISEINMNIESLNIEEKENLKILFKNLIRILHPDLVTKSSENKRKLWEKARDAYNTNNIQIIRILSDTLAMKENKGIREYNQEDLEQKITEISNEIKEAKLGFPFNIEKDMEDMNWIEESREEIRERIDKLKDDEKKLINFMSGLS</sequence>
<dbReference type="OrthoDB" id="2216447at2"/>
<accession>A0A371J4B6</accession>
<organism evidence="2 3">
    <name type="scientific">Romboutsia weinsteinii</name>
    <dbReference type="NCBI Taxonomy" id="2020949"/>
    <lineage>
        <taxon>Bacteria</taxon>
        <taxon>Bacillati</taxon>
        <taxon>Bacillota</taxon>
        <taxon>Clostridia</taxon>
        <taxon>Peptostreptococcales</taxon>
        <taxon>Peptostreptococcaceae</taxon>
        <taxon>Romboutsia</taxon>
    </lineage>
</organism>
<evidence type="ECO:0000313" key="2">
    <source>
        <dbReference type="EMBL" id="RDY27528.1"/>
    </source>
</evidence>
<reference evidence="2 3" key="1">
    <citation type="journal article" date="2017" name="Genome Announc.">
        <title>Draft Genome Sequence of Romboutsia weinsteinii sp. nov. Strain CCRI-19649(T) Isolated from Surface Water.</title>
        <authorList>
            <person name="Maheux A.F."/>
            <person name="Boudreau D.K."/>
            <person name="Berube E."/>
            <person name="Boissinot M."/>
            <person name="Cantin P."/>
            <person name="Raymond F."/>
            <person name="Corbeil J."/>
            <person name="Omar R.F."/>
            <person name="Bergeron M.G."/>
        </authorList>
    </citation>
    <scope>NUCLEOTIDE SEQUENCE [LARGE SCALE GENOMIC DNA]</scope>
    <source>
        <strain evidence="2 3">CCRI-19649</strain>
    </source>
</reference>